<evidence type="ECO:0000313" key="3">
    <source>
        <dbReference type="Proteomes" id="UP001310890"/>
    </source>
</evidence>
<dbReference type="Proteomes" id="UP001310890">
    <property type="component" value="Unassembled WGS sequence"/>
</dbReference>
<gene>
    <name evidence="2" type="ORF">LTR62_007628</name>
</gene>
<protein>
    <submittedName>
        <fullName evidence="2">Uncharacterized protein</fullName>
    </submittedName>
</protein>
<organism evidence="2 3">
    <name type="scientific">Meristemomyces frigidus</name>
    <dbReference type="NCBI Taxonomy" id="1508187"/>
    <lineage>
        <taxon>Eukaryota</taxon>
        <taxon>Fungi</taxon>
        <taxon>Dikarya</taxon>
        <taxon>Ascomycota</taxon>
        <taxon>Pezizomycotina</taxon>
        <taxon>Dothideomycetes</taxon>
        <taxon>Dothideomycetidae</taxon>
        <taxon>Mycosphaerellales</taxon>
        <taxon>Teratosphaeriaceae</taxon>
        <taxon>Meristemomyces</taxon>
    </lineage>
</organism>
<feature type="compositionally biased region" description="Basic and acidic residues" evidence="1">
    <location>
        <begin position="8"/>
        <end position="17"/>
    </location>
</feature>
<comment type="caution">
    <text evidence="2">The sequence shown here is derived from an EMBL/GenBank/DDBJ whole genome shotgun (WGS) entry which is preliminary data.</text>
</comment>
<accession>A0AAN7TAG7</accession>
<reference evidence="2" key="1">
    <citation type="submission" date="2023-08" db="EMBL/GenBank/DDBJ databases">
        <title>Black Yeasts Isolated from many extreme environments.</title>
        <authorList>
            <person name="Coleine C."/>
            <person name="Stajich J.E."/>
            <person name="Selbmann L."/>
        </authorList>
    </citation>
    <scope>NUCLEOTIDE SEQUENCE</scope>
    <source>
        <strain evidence="2">CCFEE 5401</strain>
    </source>
</reference>
<feature type="region of interest" description="Disordered" evidence="1">
    <location>
        <begin position="1"/>
        <end position="50"/>
    </location>
</feature>
<sequence length="241" mass="26398">MIFHAVGRKRDADEHTPLLRNDQSRVQSPNSHLEAPNAVPSKPDTPVTTTRQSLLRAATTAGATGTIITNTEPARPLLSRPLLTRTSSSTAILQISTLTNNQPKKRPSLLHRATAILQLNSKTPDTYLNRPAQPSHWTDHAHRNPLLQIWDTVQNEASTAATSVAAGTKQQVSITTQLLTTEKIMRAEFGEVGEGDVVLTREWIEFVLGVCLRQPFCTADRMGRFEVLAASAGGRGNWGPW</sequence>
<dbReference type="AlphaFoldDB" id="A0AAN7TAG7"/>
<evidence type="ECO:0000256" key="1">
    <source>
        <dbReference type="SAM" id="MobiDB-lite"/>
    </source>
</evidence>
<evidence type="ECO:0000313" key="2">
    <source>
        <dbReference type="EMBL" id="KAK5108994.1"/>
    </source>
</evidence>
<proteinExistence type="predicted"/>
<name>A0AAN7TAG7_9PEZI</name>
<dbReference type="EMBL" id="JAVRRL010000073">
    <property type="protein sequence ID" value="KAK5108994.1"/>
    <property type="molecule type" value="Genomic_DNA"/>
</dbReference>